<keyword evidence="2" id="KW-0378">Hydrolase</keyword>
<organism evidence="2 3">
    <name type="scientific">Peribacillus cavernae</name>
    <dbReference type="NCBI Taxonomy" id="1674310"/>
    <lineage>
        <taxon>Bacteria</taxon>
        <taxon>Bacillati</taxon>
        <taxon>Bacillota</taxon>
        <taxon>Bacilli</taxon>
        <taxon>Bacillales</taxon>
        <taxon>Bacillaceae</taxon>
        <taxon>Peribacillus</taxon>
    </lineage>
</organism>
<keyword evidence="2" id="KW-0347">Helicase</keyword>
<gene>
    <name evidence="2" type="ORF">ELQ35_20730</name>
</gene>
<dbReference type="GO" id="GO:0004386">
    <property type="term" value="F:helicase activity"/>
    <property type="evidence" value="ECO:0007669"/>
    <property type="project" value="UniProtKB-KW"/>
</dbReference>
<dbReference type="Proteomes" id="UP000267430">
    <property type="component" value="Unassembled WGS sequence"/>
</dbReference>
<keyword evidence="2" id="KW-0547">Nucleotide-binding</keyword>
<dbReference type="InterPro" id="IPR046491">
    <property type="entry name" value="DUF6584"/>
</dbReference>
<name>A0A3S0VEK7_9BACI</name>
<evidence type="ECO:0000313" key="3">
    <source>
        <dbReference type="Proteomes" id="UP000267430"/>
    </source>
</evidence>
<keyword evidence="3" id="KW-1185">Reference proteome</keyword>
<reference evidence="2 3" key="1">
    <citation type="submission" date="2018-12" db="EMBL/GenBank/DDBJ databases">
        <title>Bacillus chawlae sp. nov., Bacillus glennii sp. nov., and Bacillus saganii sp. nov. Isolated from the Vehicle Assembly Building at Kennedy Space Center where the Viking Spacecraft were Assembled.</title>
        <authorList>
            <person name="Seuylemezian A."/>
            <person name="Vaishampayan P."/>
        </authorList>
    </citation>
    <scope>NUCLEOTIDE SEQUENCE [LARGE SCALE GENOMIC DNA]</scope>
    <source>
        <strain evidence="2 3">L5</strain>
    </source>
</reference>
<dbReference type="Pfam" id="PF20225">
    <property type="entry name" value="DUF6584"/>
    <property type="match status" value="1"/>
</dbReference>
<dbReference type="AlphaFoldDB" id="A0A3S0VEK7"/>
<dbReference type="OrthoDB" id="2930768at2"/>
<dbReference type="EMBL" id="RYZZ01000043">
    <property type="protein sequence ID" value="RUQ25209.1"/>
    <property type="molecule type" value="Genomic_DNA"/>
</dbReference>
<feature type="transmembrane region" description="Helical" evidence="1">
    <location>
        <begin position="141"/>
        <end position="165"/>
    </location>
</feature>
<protein>
    <submittedName>
        <fullName evidence="2">DNA helicase</fullName>
    </submittedName>
</protein>
<proteinExistence type="predicted"/>
<keyword evidence="1" id="KW-1133">Transmembrane helix</keyword>
<keyword evidence="2" id="KW-0067">ATP-binding</keyword>
<evidence type="ECO:0000256" key="1">
    <source>
        <dbReference type="SAM" id="Phobius"/>
    </source>
</evidence>
<evidence type="ECO:0000313" key="2">
    <source>
        <dbReference type="EMBL" id="RUQ25209.1"/>
    </source>
</evidence>
<sequence>MNEGWVMEKVPIKTLKKIEEDVQNEDLGKARDRLHGLISTYPDELELRRKLGDIYSALKYPSMAGRYWYLEKNKTPEMEKACLQFENSMGNDPIRISRALKYKGDREIIKSLQVDQMIYPIQNKVKEILTEEPEDTLEDKLVTIGCISILILIISLICIGIYTVFDWVF</sequence>
<accession>A0A3S0VEK7</accession>
<keyword evidence="1" id="KW-0812">Transmembrane</keyword>
<keyword evidence="1" id="KW-0472">Membrane</keyword>
<comment type="caution">
    <text evidence="2">The sequence shown here is derived from an EMBL/GenBank/DDBJ whole genome shotgun (WGS) entry which is preliminary data.</text>
</comment>